<evidence type="ECO:0000256" key="4">
    <source>
        <dbReference type="SAM" id="SignalP"/>
    </source>
</evidence>
<dbReference type="PANTHER" id="PTHR10272:SF0">
    <property type="entry name" value="PLATELET-ACTIVATING FACTOR ACETYLHYDROLASE"/>
    <property type="match status" value="1"/>
</dbReference>
<dbReference type="GO" id="GO:0016787">
    <property type="term" value="F:hydrolase activity"/>
    <property type="evidence" value="ECO:0007669"/>
    <property type="project" value="UniProtKB-KW"/>
</dbReference>
<evidence type="ECO:0000256" key="3">
    <source>
        <dbReference type="ARBA" id="ARBA00023098"/>
    </source>
</evidence>
<evidence type="ECO:0000313" key="6">
    <source>
        <dbReference type="EMBL" id="MCJ8148927.1"/>
    </source>
</evidence>
<proteinExistence type="predicted"/>
<dbReference type="Proteomes" id="UP001201844">
    <property type="component" value="Unassembled WGS sequence"/>
</dbReference>
<evidence type="ECO:0000313" key="7">
    <source>
        <dbReference type="Proteomes" id="UP001201844"/>
    </source>
</evidence>
<dbReference type="SUPFAM" id="SSF53474">
    <property type="entry name" value="alpha/beta-Hydrolases"/>
    <property type="match status" value="1"/>
</dbReference>
<dbReference type="InterPro" id="IPR022742">
    <property type="entry name" value="Hydrolase_4"/>
</dbReference>
<evidence type="ECO:0000259" key="5">
    <source>
        <dbReference type="Pfam" id="PF12146"/>
    </source>
</evidence>
<feature type="signal peptide" evidence="4">
    <location>
        <begin position="1"/>
        <end position="31"/>
    </location>
</feature>
<dbReference type="PANTHER" id="PTHR10272">
    <property type="entry name" value="PLATELET-ACTIVATING FACTOR ACETYLHYDROLASE"/>
    <property type="match status" value="1"/>
</dbReference>
<keyword evidence="4" id="KW-0732">Signal</keyword>
<gene>
    <name evidence="6" type="ORF">MKI86_07230</name>
</gene>
<organism evidence="6 7">
    <name type="scientific">Shinella sedimenti</name>
    <dbReference type="NCBI Taxonomy" id="2919913"/>
    <lineage>
        <taxon>Bacteria</taxon>
        <taxon>Pseudomonadati</taxon>
        <taxon>Pseudomonadota</taxon>
        <taxon>Alphaproteobacteria</taxon>
        <taxon>Hyphomicrobiales</taxon>
        <taxon>Rhizobiaceae</taxon>
        <taxon>Shinella</taxon>
    </lineage>
</organism>
<name>A0ABT0CJY0_9HYPH</name>
<comment type="caution">
    <text evidence="6">The sequence shown here is derived from an EMBL/GenBank/DDBJ whole genome shotgun (WGS) entry which is preliminary data.</text>
</comment>
<evidence type="ECO:0000256" key="2">
    <source>
        <dbReference type="ARBA" id="ARBA00022963"/>
    </source>
</evidence>
<dbReference type="Gene3D" id="3.40.50.1820">
    <property type="entry name" value="alpha/beta hydrolase"/>
    <property type="match status" value="1"/>
</dbReference>
<feature type="domain" description="Serine aminopeptidase S33" evidence="5">
    <location>
        <begin position="86"/>
        <end position="183"/>
    </location>
</feature>
<sequence length="352" mass="37188">MTIPFNNEDIMLKTFLLTAALFSAATTAAHAGATGFREIAVPGTDRPLSAALWYPTDDDGKTELVGANVVFLGTSAVRNAALDGKRHPLVVLSHGYRGNWRNLGWLASELAARGYVVAAVDHPGTTTFDHSSAQAARLSERPHDLSRLIDALVADREVGAGIDTGRIAAIGHSLGGWTVMALAGVRVDTERFAADCKVNTSPRACELSGELGLDPTSSERDRIEGDLHDPRIRAVVSLDLGLARSFTPESLAALHSPVLVIAAGIDIGDMPADLESGTLARGLPKASSDYVLIPDAMHFSFLQICKPGAAALIEADTPGDGIVCEDRGKRTRAEIHSEVTDRVVSFLGKALP</sequence>
<dbReference type="EMBL" id="JAKVIN010000002">
    <property type="protein sequence ID" value="MCJ8148927.1"/>
    <property type="molecule type" value="Genomic_DNA"/>
</dbReference>
<dbReference type="InterPro" id="IPR016986">
    <property type="entry name" value="UCP031982_abhydr"/>
</dbReference>
<dbReference type="Pfam" id="PF12146">
    <property type="entry name" value="Hydrolase_4"/>
    <property type="match status" value="1"/>
</dbReference>
<dbReference type="RefSeq" id="WP_241599173.1">
    <property type="nucleotide sequence ID" value="NZ_JAKVIN010000002.1"/>
</dbReference>
<dbReference type="PIRSF" id="PIRSF031982">
    <property type="entry name" value="UCP031982_abhydr"/>
    <property type="match status" value="1"/>
</dbReference>
<evidence type="ECO:0000256" key="1">
    <source>
        <dbReference type="ARBA" id="ARBA00022801"/>
    </source>
</evidence>
<keyword evidence="7" id="KW-1185">Reference proteome</keyword>
<accession>A0ABT0CJY0</accession>
<feature type="chain" id="PRO_5045568885" evidence="4">
    <location>
        <begin position="32"/>
        <end position="352"/>
    </location>
</feature>
<keyword evidence="1 6" id="KW-0378">Hydrolase</keyword>
<dbReference type="InterPro" id="IPR029058">
    <property type="entry name" value="AB_hydrolase_fold"/>
</dbReference>
<protein>
    <submittedName>
        <fullName evidence="6">Alpha/beta fold hydrolase</fullName>
    </submittedName>
</protein>
<keyword evidence="2" id="KW-0442">Lipid degradation</keyword>
<keyword evidence="3" id="KW-0443">Lipid metabolism</keyword>
<reference evidence="6 7" key="1">
    <citation type="submission" date="2022-02" db="EMBL/GenBank/DDBJ databases">
        <title>Shinella B3.7 sp. nov., isolated from Sediment (Zhairuo Island).</title>
        <authorList>
            <person name="Chen G."/>
        </authorList>
    </citation>
    <scope>NUCLEOTIDE SEQUENCE [LARGE SCALE GENOMIC DNA]</scope>
    <source>
        <strain evidence="6 7">B3.7</strain>
    </source>
</reference>